<evidence type="ECO:0000313" key="6">
    <source>
        <dbReference type="EMBL" id="PNH10193.1"/>
    </source>
</evidence>
<gene>
    <name evidence="6" type="ORF">TSOC_003094</name>
</gene>
<dbReference type="Pfam" id="PF00400">
    <property type="entry name" value="WD40"/>
    <property type="match status" value="11"/>
</dbReference>
<dbReference type="InterPro" id="IPR020472">
    <property type="entry name" value="WD40_PAC1"/>
</dbReference>
<feature type="repeat" description="WD" evidence="3">
    <location>
        <begin position="1469"/>
        <end position="1510"/>
    </location>
</feature>
<feature type="region of interest" description="Disordered" evidence="4">
    <location>
        <begin position="261"/>
        <end position="302"/>
    </location>
</feature>
<feature type="repeat" description="WD" evidence="3">
    <location>
        <begin position="1325"/>
        <end position="1358"/>
    </location>
</feature>
<evidence type="ECO:0000256" key="3">
    <source>
        <dbReference type="PROSITE-ProRule" id="PRU00221"/>
    </source>
</evidence>
<keyword evidence="1 3" id="KW-0853">WD repeat</keyword>
<feature type="region of interest" description="Disordered" evidence="4">
    <location>
        <begin position="738"/>
        <end position="768"/>
    </location>
</feature>
<dbReference type="SMART" id="SM00320">
    <property type="entry name" value="WD40"/>
    <property type="match status" value="12"/>
</dbReference>
<evidence type="ECO:0000259" key="5">
    <source>
        <dbReference type="PROSITE" id="PS50988"/>
    </source>
</evidence>
<dbReference type="CDD" id="cd00200">
    <property type="entry name" value="WD40"/>
    <property type="match status" value="2"/>
</dbReference>
<dbReference type="Proteomes" id="UP000236333">
    <property type="component" value="Unassembled WGS sequence"/>
</dbReference>
<reference evidence="6 7" key="1">
    <citation type="journal article" date="2017" name="Mol. Biol. Evol.">
        <title>The 4-celled Tetrabaena socialis nuclear genome reveals the essential components for genetic control of cell number at the origin of multicellularity in the volvocine lineage.</title>
        <authorList>
            <person name="Featherston J."/>
            <person name="Arakaki Y."/>
            <person name="Hanschen E.R."/>
            <person name="Ferris P.J."/>
            <person name="Michod R.E."/>
            <person name="Olson B.J.S.C."/>
            <person name="Nozaki H."/>
            <person name="Durand P.M."/>
        </authorList>
    </citation>
    <scope>NUCLEOTIDE SEQUENCE [LARGE SCALE GENOMIC DNA]</scope>
    <source>
        <strain evidence="6 7">NIES-571</strain>
    </source>
</reference>
<dbReference type="Gene3D" id="2.130.10.10">
    <property type="entry name" value="YVTN repeat-like/Quinoprotein amine dehydrogenase"/>
    <property type="match status" value="5"/>
</dbReference>
<dbReference type="InterPro" id="IPR015943">
    <property type="entry name" value="WD40/YVTN_repeat-like_dom_sf"/>
</dbReference>
<feature type="repeat" description="WD" evidence="3">
    <location>
        <begin position="1385"/>
        <end position="1426"/>
    </location>
</feature>
<dbReference type="SUPFAM" id="SSF140864">
    <property type="entry name" value="TROVE domain-like"/>
    <property type="match status" value="2"/>
</dbReference>
<dbReference type="PROSITE" id="PS50294">
    <property type="entry name" value="WD_REPEATS_REGION"/>
    <property type="match status" value="8"/>
</dbReference>
<feature type="region of interest" description="Disordered" evidence="4">
    <location>
        <begin position="695"/>
        <end position="718"/>
    </location>
</feature>
<comment type="caution">
    <text evidence="6">The sequence shown here is derived from an EMBL/GenBank/DDBJ whole genome shotgun (WGS) entry which is preliminary data.</text>
</comment>
<dbReference type="OrthoDB" id="284782at2759"/>
<dbReference type="InterPro" id="IPR037214">
    <property type="entry name" value="TROVE_dom_sf"/>
</dbReference>
<dbReference type="InterPro" id="IPR056884">
    <property type="entry name" value="NPHP3-like_N"/>
</dbReference>
<feature type="compositionally biased region" description="Gly residues" evidence="4">
    <location>
        <begin position="749"/>
        <end position="760"/>
    </location>
</feature>
<feature type="repeat" description="WD" evidence="3">
    <location>
        <begin position="1594"/>
        <end position="1635"/>
    </location>
</feature>
<name>A0A2J8ACG7_9CHLO</name>
<dbReference type="InterPro" id="IPR008858">
    <property type="entry name" value="TROVE_dom"/>
</dbReference>
<accession>A0A2J8ACG7</accession>
<dbReference type="EMBL" id="PGGS01000063">
    <property type="protein sequence ID" value="PNH10193.1"/>
    <property type="molecule type" value="Genomic_DNA"/>
</dbReference>
<keyword evidence="2" id="KW-0677">Repeat</keyword>
<feature type="region of interest" description="Disordered" evidence="4">
    <location>
        <begin position="177"/>
        <end position="213"/>
    </location>
</feature>
<keyword evidence="7" id="KW-1185">Reference proteome</keyword>
<dbReference type="InterPro" id="IPR019775">
    <property type="entry name" value="WD40_repeat_CS"/>
</dbReference>
<dbReference type="InterPro" id="IPR036465">
    <property type="entry name" value="vWFA_dom_sf"/>
</dbReference>
<proteinExistence type="predicted"/>
<evidence type="ECO:0000313" key="7">
    <source>
        <dbReference type="Proteomes" id="UP000236333"/>
    </source>
</evidence>
<feature type="repeat" description="WD" evidence="3">
    <location>
        <begin position="1427"/>
        <end position="1468"/>
    </location>
</feature>
<dbReference type="Pfam" id="PF05731">
    <property type="entry name" value="TROVE"/>
    <property type="match status" value="1"/>
</dbReference>
<feature type="repeat" description="WD" evidence="3">
    <location>
        <begin position="1200"/>
        <end position="1241"/>
    </location>
</feature>
<feature type="compositionally biased region" description="Gly residues" evidence="4">
    <location>
        <begin position="183"/>
        <end position="198"/>
    </location>
</feature>
<evidence type="ECO:0000256" key="4">
    <source>
        <dbReference type="SAM" id="MobiDB-lite"/>
    </source>
</evidence>
<feature type="region of interest" description="Disordered" evidence="4">
    <location>
        <begin position="830"/>
        <end position="856"/>
    </location>
</feature>
<dbReference type="PROSITE" id="PS00678">
    <property type="entry name" value="WD_REPEATS_1"/>
    <property type="match status" value="5"/>
</dbReference>
<feature type="compositionally biased region" description="Low complexity" evidence="4">
    <location>
        <begin position="271"/>
        <end position="293"/>
    </location>
</feature>
<dbReference type="InterPro" id="IPR001680">
    <property type="entry name" value="WD40_rpt"/>
</dbReference>
<feature type="repeat" description="WD" evidence="3">
    <location>
        <begin position="1158"/>
        <end position="1199"/>
    </location>
</feature>
<organism evidence="6 7">
    <name type="scientific">Tetrabaena socialis</name>
    <dbReference type="NCBI Taxonomy" id="47790"/>
    <lineage>
        <taxon>Eukaryota</taxon>
        <taxon>Viridiplantae</taxon>
        <taxon>Chlorophyta</taxon>
        <taxon>core chlorophytes</taxon>
        <taxon>Chlorophyceae</taxon>
        <taxon>CS clade</taxon>
        <taxon>Chlamydomonadales</taxon>
        <taxon>Tetrabaenaceae</taxon>
        <taxon>Tetrabaena</taxon>
    </lineage>
</organism>
<feature type="repeat" description="WD" evidence="3">
    <location>
        <begin position="1283"/>
        <end position="1324"/>
    </location>
</feature>
<dbReference type="PANTHER" id="PTHR19879:SF9">
    <property type="entry name" value="TRANSCRIPTION INITIATION FACTOR TFIID SUBUNIT 5"/>
    <property type="match status" value="1"/>
</dbReference>
<evidence type="ECO:0000256" key="1">
    <source>
        <dbReference type="ARBA" id="ARBA00022574"/>
    </source>
</evidence>
<dbReference type="InterPro" id="IPR036322">
    <property type="entry name" value="WD40_repeat_dom_sf"/>
</dbReference>
<dbReference type="GO" id="GO:0003723">
    <property type="term" value="F:RNA binding"/>
    <property type="evidence" value="ECO:0007669"/>
    <property type="project" value="InterPro"/>
</dbReference>
<dbReference type="PRINTS" id="PR00320">
    <property type="entry name" value="GPROTEINBRPT"/>
</dbReference>
<feature type="repeat" description="WD" evidence="3">
    <location>
        <begin position="1242"/>
        <end position="1282"/>
    </location>
</feature>
<feature type="compositionally biased region" description="Gly residues" evidence="4">
    <location>
        <begin position="840"/>
        <end position="853"/>
    </location>
</feature>
<dbReference type="SUPFAM" id="SSF50978">
    <property type="entry name" value="WD40 repeat-like"/>
    <property type="match status" value="2"/>
</dbReference>
<dbReference type="PANTHER" id="PTHR19879">
    <property type="entry name" value="TRANSCRIPTION INITIATION FACTOR TFIID"/>
    <property type="match status" value="1"/>
</dbReference>
<dbReference type="PROSITE" id="PS50082">
    <property type="entry name" value="WD_REPEATS_2"/>
    <property type="match status" value="10"/>
</dbReference>
<evidence type="ECO:0000256" key="2">
    <source>
        <dbReference type="ARBA" id="ARBA00022737"/>
    </source>
</evidence>
<feature type="domain" description="TROVE" evidence="5">
    <location>
        <begin position="24"/>
        <end position="411"/>
    </location>
</feature>
<sequence>MDVDAVAPQEDAVPQSAPLSEAQVLNNAGGFVYKIDDFARLRRFTILGSEANNYYVKRDELELQNAECVLRLLAEGQGDRVVAEVKAISLEGRAPRQTSGIFVLAMCARFGDTATRRAALAALPAVCRTASTLFEFVQRCKELGAAARHARQDVAAAADPAAILSWVAQAAKDTTAAADDSGASGGSGSGGKLGGKRGSGTRPAVCGGGGKASWGRAMRRAVSNWYLGRTPAAVAYQATKYSQRNGWSHADVLRLAHPDPEAHAAKRRKLQQGGRQEQRQQAAPAVGEGAADSDGSDSDTEWVVLPPAGAAADGEGGDDGGAASEQVALAAAVAAAAAALAATHVSEGVDPAEAAAAAKEALCTADMKAVFAFLTHGTLPGREPRARGRKAAPAAAEAAPAAAEAAAAVEGCEDPASAAFTTATASTTDADAAATDAPATAADHPTHYQKCDVAAFKDVVRASTGGTLVVMDMRSCNPATRAWCVYEWAATLGAHGPDGLHMQVDAADRAALVGSLDVELAECYSPDDKIAILRDVVEQHGSTSEFNDKLKLQLMLQPLSYRVDLRRLTERARGTAWRFGPVHDWLDAGEGGARVLCVLAGAGEGKSTISAALCDSAAAGQGVTAHHFVKYSDQRRLDPLRAISSLAFQLADRLPAIRPHLFKVDVSKLATTTDPGELFERLLRAPLQEALQPPAAATVAAAAEGEEAPQEQHAAGAGEAASSQQVVLLIDALDEADPSVASSLPDPGGASGDGGGGSGHGAAASEPGAPRVEVCGNKIFQLLTRQLKSLPRCVRFILTARPDAVSGDLRALLDRSFSGGGGVAYLTPRQLRGEPDGADDGGGAGSAGGGGGAAAAAADGSNAGGSGVLVYHTLVNECTAKVPDAADALQSRAAAAAPAGPPALRDLHVAYGCIFTARMRRLKRAEGRAVHELLAVLLAAQEPLPHSLLHALGLGGALALLPGYPVTFFLDEHHVYTLHKSLADWLAEPAASGMHAADAAAGHARLAERLLSAVRGTAGGGGGGSLSEYALKYLVRHLVACGDLSSLEALLRDYGFLAAVFAQGHGHGVIRDLLRAAQPTPGVADARRWLLARQHELVGVRAAEDVLKDALDCPVGTLSYLAAQEHVLAGAAAAGKARWRLQRTLGARTTWPVLRISMRGSSGWISSVAWSPDGRTVASGMGGKRVALWNAASGECIVVLDGHTDVVSSVCWQPNGRALASGSHDGTVRLWDAASGECMGTLEGCPDGVSSVAWSPDGRTLAGGSGNSIHCWDAASGEATTVLQGHSAPVRGVAWRPDSGAVASASNDQMLRLWDPKSGACTAVLKGHAGNALTVAWSPDGGTLASGGDNEMLVRLWDAGPAVTAGGGGAGTSSVALSQALPQQEQVHAETIASVSWSPDGAAIASASMDKTLRVWDAASGECRATLLGHIGKVFSVAWSPSGRALASGSLDRTVRLWDAASGECTATLEGHGDQVYSVSWSPDGGAVASGSWDASVRVWDASTGACTSTLQNSSGRVSGVAWSPGGQQLACALDKAVLLYDMPSGSTAATLEGHTAQVVCVAWSPDGRCLLSGGWDMCARVWDVASGQCTATLQGHTMWIWSVAWSPDGGSLATFGNDASLRVWDAASGECSATVQVRTLWFSAVAWSPDSSELACSVMDKAGAGWAVRVYAREG</sequence>
<protein>
    <submittedName>
        <fullName evidence="6">WD repeat domain-containing protein</fullName>
    </submittedName>
</protein>
<dbReference type="PROSITE" id="PS50988">
    <property type="entry name" value="TROVE"/>
    <property type="match status" value="1"/>
</dbReference>
<dbReference type="Pfam" id="PF24883">
    <property type="entry name" value="NPHP3_N"/>
    <property type="match status" value="1"/>
</dbReference>
<dbReference type="Gene3D" id="3.40.50.410">
    <property type="entry name" value="von Willebrand factor, type A domain"/>
    <property type="match status" value="1"/>
</dbReference>
<feature type="repeat" description="WD" evidence="3">
    <location>
        <begin position="1552"/>
        <end position="1593"/>
    </location>
</feature>